<keyword evidence="1" id="KW-1133">Transmembrane helix</keyword>
<protein>
    <submittedName>
        <fullName evidence="2">Uncharacterized protein</fullName>
    </submittedName>
</protein>
<evidence type="ECO:0000313" key="2">
    <source>
        <dbReference type="EMBL" id="MCI20455.1"/>
    </source>
</evidence>
<name>A0A392QB13_9FABA</name>
<dbReference type="AlphaFoldDB" id="A0A392QB13"/>
<proteinExistence type="predicted"/>
<feature type="transmembrane region" description="Helical" evidence="1">
    <location>
        <begin position="12"/>
        <end position="31"/>
    </location>
</feature>
<dbReference type="EMBL" id="LXQA010119937">
    <property type="protein sequence ID" value="MCI20455.1"/>
    <property type="molecule type" value="Genomic_DNA"/>
</dbReference>
<keyword evidence="1" id="KW-0472">Membrane</keyword>
<keyword evidence="3" id="KW-1185">Reference proteome</keyword>
<reference evidence="2 3" key="1">
    <citation type="journal article" date="2018" name="Front. Plant Sci.">
        <title>Red Clover (Trifolium pratense) and Zigzag Clover (T. medium) - A Picture of Genomic Similarities and Differences.</title>
        <authorList>
            <person name="Dluhosova J."/>
            <person name="Istvanek J."/>
            <person name="Nedelnik J."/>
            <person name="Repkova J."/>
        </authorList>
    </citation>
    <scope>NUCLEOTIDE SEQUENCE [LARGE SCALE GENOMIC DNA]</scope>
    <source>
        <strain evidence="3">cv. 10/8</strain>
        <tissue evidence="2">Leaf</tissue>
    </source>
</reference>
<evidence type="ECO:0000256" key="1">
    <source>
        <dbReference type="SAM" id="Phobius"/>
    </source>
</evidence>
<evidence type="ECO:0000313" key="3">
    <source>
        <dbReference type="Proteomes" id="UP000265520"/>
    </source>
</evidence>
<organism evidence="2 3">
    <name type="scientific">Trifolium medium</name>
    <dbReference type="NCBI Taxonomy" id="97028"/>
    <lineage>
        <taxon>Eukaryota</taxon>
        <taxon>Viridiplantae</taxon>
        <taxon>Streptophyta</taxon>
        <taxon>Embryophyta</taxon>
        <taxon>Tracheophyta</taxon>
        <taxon>Spermatophyta</taxon>
        <taxon>Magnoliopsida</taxon>
        <taxon>eudicotyledons</taxon>
        <taxon>Gunneridae</taxon>
        <taxon>Pentapetalae</taxon>
        <taxon>rosids</taxon>
        <taxon>fabids</taxon>
        <taxon>Fabales</taxon>
        <taxon>Fabaceae</taxon>
        <taxon>Papilionoideae</taxon>
        <taxon>50 kb inversion clade</taxon>
        <taxon>NPAAA clade</taxon>
        <taxon>Hologalegina</taxon>
        <taxon>IRL clade</taxon>
        <taxon>Trifolieae</taxon>
        <taxon>Trifolium</taxon>
    </lineage>
</organism>
<comment type="caution">
    <text evidence="2">The sequence shown here is derived from an EMBL/GenBank/DDBJ whole genome shotgun (WGS) entry which is preliminary data.</text>
</comment>
<accession>A0A392QB13</accession>
<feature type="non-terminal residue" evidence="2">
    <location>
        <position position="1"/>
    </location>
</feature>
<dbReference type="Proteomes" id="UP000265520">
    <property type="component" value="Unassembled WGS sequence"/>
</dbReference>
<keyword evidence="1" id="KW-0812">Transmembrane</keyword>
<sequence length="59" mass="6505">RLTVLVAVSHGRWYSDGVVVVVVGGAEVVMWRWVAHRLRFDGACGRLVVLRLGSSGGWR</sequence>